<dbReference type="InterPro" id="IPR021109">
    <property type="entry name" value="Peptidase_aspartic_dom_sf"/>
</dbReference>
<dbReference type="InParanoid" id="A0A5E4GHT9"/>
<dbReference type="Gene3D" id="2.40.70.10">
    <property type="entry name" value="Acid Proteases"/>
    <property type="match status" value="1"/>
</dbReference>
<accession>A0A5E4GHT9</accession>
<evidence type="ECO:0000313" key="2">
    <source>
        <dbReference type="Proteomes" id="UP000327085"/>
    </source>
</evidence>
<dbReference type="Pfam" id="PF13650">
    <property type="entry name" value="Asp_protease_2"/>
    <property type="match status" value="1"/>
</dbReference>
<evidence type="ECO:0000313" key="1">
    <source>
        <dbReference type="EMBL" id="VVA39233.1"/>
    </source>
</evidence>
<gene>
    <name evidence="1" type="ORF">ALMOND_2B013192</name>
</gene>
<dbReference type="EMBL" id="CABIKO010000757">
    <property type="protein sequence ID" value="VVA39233.1"/>
    <property type="molecule type" value="Genomic_DNA"/>
</dbReference>
<dbReference type="AlphaFoldDB" id="A0A5E4GHT9"/>
<reference evidence="2" key="1">
    <citation type="journal article" date="2020" name="Plant J.">
        <title>Transposons played a major role in the diversification between the closely related almond and peach genomes: results from the almond genome sequence.</title>
        <authorList>
            <person name="Alioto T."/>
            <person name="Alexiou K.G."/>
            <person name="Bardil A."/>
            <person name="Barteri F."/>
            <person name="Castanera R."/>
            <person name="Cruz F."/>
            <person name="Dhingra A."/>
            <person name="Duval H."/>
            <person name="Fernandez I Marti A."/>
            <person name="Frias L."/>
            <person name="Galan B."/>
            <person name="Garcia J.L."/>
            <person name="Howad W."/>
            <person name="Gomez-Garrido J."/>
            <person name="Gut M."/>
            <person name="Julca I."/>
            <person name="Morata J."/>
            <person name="Puigdomenech P."/>
            <person name="Ribeca P."/>
            <person name="Rubio Cabetas M.J."/>
            <person name="Vlasova A."/>
            <person name="Wirthensohn M."/>
            <person name="Garcia-Mas J."/>
            <person name="Gabaldon T."/>
            <person name="Casacuberta J.M."/>
            <person name="Arus P."/>
        </authorList>
    </citation>
    <scope>NUCLEOTIDE SEQUENCE [LARGE SCALE GENOMIC DNA]</scope>
    <source>
        <strain evidence="2">cv. Texas</strain>
    </source>
</reference>
<dbReference type="SUPFAM" id="SSF50630">
    <property type="entry name" value="Acid proteases"/>
    <property type="match status" value="1"/>
</dbReference>
<sequence>AKGAQPQVQAKGVMFVDAMVNGKTTRCLVDTGASHNFMSVQEAKRLGCRVSKEAGSMKTGGTMPCMVPVVRQQSGTKLLSAMQFSKSWKKGEPTFLATMKMNVVEKEVQPVPKAVE</sequence>
<name>A0A5E4GHT9_PRUDU</name>
<protein>
    <submittedName>
        <fullName evidence="1">PREDICTED: DNA damage-inducible 1</fullName>
    </submittedName>
</protein>
<dbReference type="Proteomes" id="UP000327085">
    <property type="component" value="Unassembled WGS sequence"/>
</dbReference>
<feature type="non-terminal residue" evidence="1">
    <location>
        <position position="116"/>
    </location>
</feature>
<proteinExistence type="predicted"/>
<dbReference type="Gramene" id="VVA39233">
    <property type="protein sequence ID" value="VVA39233"/>
    <property type="gene ID" value="Prudul26B013192"/>
</dbReference>
<feature type="non-terminal residue" evidence="1">
    <location>
        <position position="1"/>
    </location>
</feature>
<organism evidence="1 2">
    <name type="scientific">Prunus dulcis</name>
    <name type="common">Almond</name>
    <name type="synonym">Amygdalus dulcis</name>
    <dbReference type="NCBI Taxonomy" id="3755"/>
    <lineage>
        <taxon>Eukaryota</taxon>
        <taxon>Viridiplantae</taxon>
        <taxon>Streptophyta</taxon>
        <taxon>Embryophyta</taxon>
        <taxon>Tracheophyta</taxon>
        <taxon>Spermatophyta</taxon>
        <taxon>Magnoliopsida</taxon>
        <taxon>eudicotyledons</taxon>
        <taxon>Gunneridae</taxon>
        <taxon>Pentapetalae</taxon>
        <taxon>rosids</taxon>
        <taxon>fabids</taxon>
        <taxon>Rosales</taxon>
        <taxon>Rosaceae</taxon>
        <taxon>Amygdaloideae</taxon>
        <taxon>Amygdaleae</taxon>
        <taxon>Prunus</taxon>
    </lineage>
</organism>